<keyword evidence="14" id="KW-1185">Reference proteome</keyword>
<proteinExistence type="inferred from homology"/>
<keyword evidence="5 11" id="KW-0812">Transmembrane</keyword>
<dbReference type="Proteomes" id="UP000823486">
    <property type="component" value="Unassembled WGS sequence"/>
</dbReference>
<dbReference type="InterPro" id="IPR003593">
    <property type="entry name" value="AAA+_ATPase"/>
</dbReference>
<evidence type="ECO:0000256" key="11">
    <source>
        <dbReference type="SAM" id="Phobius"/>
    </source>
</evidence>
<keyword evidence="6" id="KW-0547">Nucleotide-binding</keyword>
<dbReference type="PANTHER" id="PTHR24220:SF692">
    <property type="entry name" value="ABC TRANSPORTER DOMAIN-CONTAINING PROTEIN"/>
    <property type="match status" value="1"/>
</dbReference>
<evidence type="ECO:0000256" key="8">
    <source>
        <dbReference type="ARBA" id="ARBA00022989"/>
    </source>
</evidence>
<evidence type="ECO:0000256" key="10">
    <source>
        <dbReference type="ARBA" id="ARBA00038388"/>
    </source>
</evidence>
<dbReference type="RefSeq" id="WP_204537447.1">
    <property type="nucleotide sequence ID" value="NZ_JAFBFI010000001.1"/>
</dbReference>
<dbReference type="SMART" id="SM00382">
    <property type="entry name" value="AAA"/>
    <property type="match status" value="1"/>
</dbReference>
<dbReference type="InterPro" id="IPR027417">
    <property type="entry name" value="P-loop_NTPase"/>
</dbReference>
<dbReference type="EMBL" id="JAFBFI010000001">
    <property type="protein sequence ID" value="MBM7690761.1"/>
    <property type="molecule type" value="Genomic_DNA"/>
</dbReference>
<dbReference type="InterPro" id="IPR003439">
    <property type="entry name" value="ABC_transporter-like_ATP-bd"/>
</dbReference>
<keyword evidence="7" id="KW-0067">ATP-binding</keyword>
<gene>
    <name evidence="13" type="ORF">JOC77_000164</name>
</gene>
<evidence type="ECO:0000256" key="6">
    <source>
        <dbReference type="ARBA" id="ARBA00022741"/>
    </source>
</evidence>
<evidence type="ECO:0000256" key="7">
    <source>
        <dbReference type="ARBA" id="ARBA00022840"/>
    </source>
</evidence>
<comment type="similarity">
    <text evidence="10">Belongs to the ABC transporter superfamily. Macrolide exporter (TC 3.A.1.122) family.</text>
</comment>
<dbReference type="InterPro" id="IPR015854">
    <property type="entry name" value="ABC_transpr_LolD-like"/>
</dbReference>
<feature type="domain" description="ABC transporter" evidence="12">
    <location>
        <begin position="2"/>
        <end position="240"/>
    </location>
</feature>
<feature type="transmembrane region" description="Helical" evidence="11">
    <location>
        <begin position="560"/>
        <end position="583"/>
    </location>
</feature>
<organism evidence="13 14">
    <name type="scientific">Peribacillus deserti</name>
    <dbReference type="NCBI Taxonomy" id="673318"/>
    <lineage>
        <taxon>Bacteria</taxon>
        <taxon>Bacillati</taxon>
        <taxon>Bacillota</taxon>
        <taxon>Bacilli</taxon>
        <taxon>Bacillales</taxon>
        <taxon>Bacillaceae</taxon>
        <taxon>Peribacillus</taxon>
    </lineage>
</organism>
<evidence type="ECO:0000259" key="12">
    <source>
        <dbReference type="PROSITE" id="PS50893"/>
    </source>
</evidence>
<keyword evidence="2" id="KW-0813">Transport</keyword>
<protein>
    <submittedName>
        <fullName evidence="13">ABC-type lipoprotein export system ATPase subunit/ABC-type lipoprotein release transport system permease subunit</fullName>
    </submittedName>
</protein>
<dbReference type="PROSITE" id="PS50893">
    <property type="entry name" value="ABC_TRANSPORTER_2"/>
    <property type="match status" value="1"/>
</dbReference>
<feature type="transmembrane region" description="Helical" evidence="11">
    <location>
        <begin position="267"/>
        <end position="287"/>
    </location>
</feature>
<keyword evidence="4" id="KW-0997">Cell inner membrane</keyword>
<name>A0ABS2QEM4_9BACI</name>
<accession>A0ABS2QEM4</accession>
<dbReference type="PROSITE" id="PS00211">
    <property type="entry name" value="ABC_TRANSPORTER_1"/>
    <property type="match status" value="1"/>
</dbReference>
<dbReference type="Pfam" id="PF12704">
    <property type="entry name" value="MacB_PCD"/>
    <property type="match status" value="1"/>
</dbReference>
<dbReference type="InterPro" id="IPR017911">
    <property type="entry name" value="MacB-like_ATP-bd"/>
</dbReference>
<dbReference type="Gene3D" id="3.40.50.300">
    <property type="entry name" value="P-loop containing nucleotide triphosphate hydrolases"/>
    <property type="match status" value="1"/>
</dbReference>
<feature type="transmembrane region" description="Helical" evidence="11">
    <location>
        <begin position="514"/>
        <end position="539"/>
    </location>
</feature>
<keyword evidence="3" id="KW-1003">Cell membrane</keyword>
<evidence type="ECO:0000256" key="3">
    <source>
        <dbReference type="ARBA" id="ARBA00022475"/>
    </source>
</evidence>
<dbReference type="CDD" id="cd03255">
    <property type="entry name" value="ABC_MJ0796_LolCDE_FtsE"/>
    <property type="match status" value="1"/>
</dbReference>
<dbReference type="Pfam" id="PF02687">
    <property type="entry name" value="FtsX"/>
    <property type="match status" value="1"/>
</dbReference>
<dbReference type="PANTHER" id="PTHR24220">
    <property type="entry name" value="IMPORT ATP-BINDING PROTEIN"/>
    <property type="match status" value="1"/>
</dbReference>
<dbReference type="InterPro" id="IPR017871">
    <property type="entry name" value="ABC_transporter-like_CS"/>
</dbReference>
<reference evidence="13 14" key="1">
    <citation type="submission" date="2021-01" db="EMBL/GenBank/DDBJ databases">
        <title>Genomic Encyclopedia of Type Strains, Phase IV (KMG-IV): sequencing the most valuable type-strain genomes for metagenomic binning, comparative biology and taxonomic classification.</title>
        <authorList>
            <person name="Goeker M."/>
        </authorList>
    </citation>
    <scope>NUCLEOTIDE SEQUENCE [LARGE SCALE GENOMIC DNA]</scope>
    <source>
        <strain evidence="13 14">DSM 105482</strain>
    </source>
</reference>
<dbReference type="InterPro" id="IPR025857">
    <property type="entry name" value="MacB_PCD"/>
</dbReference>
<dbReference type="SUPFAM" id="SSF52540">
    <property type="entry name" value="P-loop containing nucleoside triphosphate hydrolases"/>
    <property type="match status" value="1"/>
</dbReference>
<evidence type="ECO:0000256" key="5">
    <source>
        <dbReference type="ARBA" id="ARBA00022692"/>
    </source>
</evidence>
<evidence type="ECO:0000256" key="4">
    <source>
        <dbReference type="ARBA" id="ARBA00022519"/>
    </source>
</evidence>
<sequence length="644" mass="70422">MISLRNIKKNYELGSQEIPVLKDINVSLYPGQLSYLIGESGCGKSTLLNIIGGIDTYSEGTYLFGQQNVSTFTEKDWAFFRRKRIGFVFQNFNLISHLTAIENIEMSMILEGKSKSERLKKAMELLQLVGMSDRAHHLPNQLSGGQKQRISIARALANDPDVILADEPTGALDSENSIQVMEILRDIAHQGKIVLVVTHSQELTNYADRIIKMRDGEVINQMDYTNEQLIKPSSHMTEKKRKRNKINWNMTMKLAVRNIRNKKWRSILTAAGASIGVFGIVLMGALGNGVNEKISSSVDTETANASIGVGKDEAELLSKKDLHTLQALKDVEEVYPYNPFQASIKAGNNKKTSGTAESLVPEAHKHIYGKQYLKDGSYPDSKKSEIVLPARMAAEIFGSSKSAIGKKVTITAQLMSLDDLYPTQQVEATVSGILKNESIPLLDTVGLSYNISQKLIQDNDQINGKSLAYTVIPTSDEKVDSLKKAIIAKGFNAQTEGESGNELMGYVSMATVGLGMLSAISLIVSSLMIGIVLYVSVVERTREIGILKAIGAFRSDIRKIFVTEGVVIGLLGGLLGAGGAYVIGKAANWIITDLLSKPDLGIFLFNPFQLIAIIAFSALLGILASFFPAYKASKQTALEALRYE</sequence>
<comment type="subcellular location">
    <subcellularLocation>
        <location evidence="1">Cell inner membrane</location>
        <topology evidence="1">Multi-pass membrane protein</topology>
    </subcellularLocation>
</comment>
<evidence type="ECO:0000256" key="1">
    <source>
        <dbReference type="ARBA" id="ARBA00004429"/>
    </source>
</evidence>
<feature type="transmembrane region" description="Helical" evidence="11">
    <location>
        <begin position="603"/>
        <end position="627"/>
    </location>
</feature>
<evidence type="ECO:0000313" key="13">
    <source>
        <dbReference type="EMBL" id="MBM7690761.1"/>
    </source>
</evidence>
<dbReference type="Pfam" id="PF00005">
    <property type="entry name" value="ABC_tran"/>
    <property type="match status" value="1"/>
</dbReference>
<keyword evidence="13" id="KW-0449">Lipoprotein</keyword>
<keyword evidence="8 11" id="KW-1133">Transmembrane helix</keyword>
<evidence type="ECO:0000256" key="2">
    <source>
        <dbReference type="ARBA" id="ARBA00022448"/>
    </source>
</evidence>
<keyword evidence="9 11" id="KW-0472">Membrane</keyword>
<dbReference type="InterPro" id="IPR003838">
    <property type="entry name" value="ABC3_permease_C"/>
</dbReference>
<evidence type="ECO:0000256" key="9">
    <source>
        <dbReference type="ARBA" id="ARBA00023136"/>
    </source>
</evidence>
<comment type="caution">
    <text evidence="13">The sequence shown here is derived from an EMBL/GenBank/DDBJ whole genome shotgun (WGS) entry which is preliminary data.</text>
</comment>
<evidence type="ECO:0000313" key="14">
    <source>
        <dbReference type="Proteomes" id="UP000823486"/>
    </source>
</evidence>